<comment type="caution">
    <text evidence="1">The sequence shown here is derived from an EMBL/GenBank/DDBJ whole genome shotgun (WGS) entry which is preliminary data.</text>
</comment>
<dbReference type="EMBL" id="BMAW01004634">
    <property type="protein sequence ID" value="GFS90071.1"/>
    <property type="molecule type" value="Genomic_DNA"/>
</dbReference>
<name>A0A8X6TBH5_NEPPI</name>
<proteinExistence type="predicted"/>
<sequence>MAPLSALWGPRTISTFIPLTLVTPSWQEILLVCSVLWLLRFNNHTGQGKETRIHDEIGNPLTMSANERFACVDKSLGDVIICCRSLDFGHLLAGDKVLGEILAARHTLPLLSLLAHGAVAFDTSVFIHFTLRDKNTWQLLGEKVAPGVDEGTVALRLSDPARRFSRAPKRVGLFVVLLSVVPVTVSLPAKLKFESATAADMDGLVTLKRSSVRNPVVSTCNPSNCCRLWCVALLHASRKDKRGDSKSSA</sequence>
<accession>A0A8X6TBH5</accession>
<evidence type="ECO:0000313" key="2">
    <source>
        <dbReference type="Proteomes" id="UP000887013"/>
    </source>
</evidence>
<dbReference type="AlphaFoldDB" id="A0A8X6TBH5"/>
<keyword evidence="2" id="KW-1185">Reference proteome</keyword>
<protein>
    <submittedName>
        <fullName evidence="1">Uncharacterized protein</fullName>
    </submittedName>
</protein>
<dbReference type="OrthoDB" id="10419934at2759"/>
<gene>
    <name evidence="1" type="ORF">NPIL_319401</name>
</gene>
<reference evidence="1" key="1">
    <citation type="submission" date="2020-08" db="EMBL/GenBank/DDBJ databases">
        <title>Multicomponent nature underlies the extraordinary mechanical properties of spider dragline silk.</title>
        <authorList>
            <person name="Kono N."/>
            <person name="Nakamura H."/>
            <person name="Mori M."/>
            <person name="Yoshida Y."/>
            <person name="Ohtoshi R."/>
            <person name="Malay A.D."/>
            <person name="Moran D.A.P."/>
            <person name="Tomita M."/>
            <person name="Numata K."/>
            <person name="Arakawa K."/>
        </authorList>
    </citation>
    <scope>NUCLEOTIDE SEQUENCE</scope>
</reference>
<dbReference type="Proteomes" id="UP000887013">
    <property type="component" value="Unassembled WGS sequence"/>
</dbReference>
<evidence type="ECO:0000313" key="1">
    <source>
        <dbReference type="EMBL" id="GFS90071.1"/>
    </source>
</evidence>
<organism evidence="1 2">
    <name type="scientific">Nephila pilipes</name>
    <name type="common">Giant wood spider</name>
    <name type="synonym">Nephila maculata</name>
    <dbReference type="NCBI Taxonomy" id="299642"/>
    <lineage>
        <taxon>Eukaryota</taxon>
        <taxon>Metazoa</taxon>
        <taxon>Ecdysozoa</taxon>
        <taxon>Arthropoda</taxon>
        <taxon>Chelicerata</taxon>
        <taxon>Arachnida</taxon>
        <taxon>Araneae</taxon>
        <taxon>Araneomorphae</taxon>
        <taxon>Entelegynae</taxon>
        <taxon>Araneoidea</taxon>
        <taxon>Nephilidae</taxon>
        <taxon>Nephila</taxon>
    </lineage>
</organism>